<evidence type="ECO:0000256" key="2">
    <source>
        <dbReference type="SAM" id="MobiDB-lite"/>
    </source>
</evidence>
<reference evidence="3" key="2">
    <citation type="journal article" date="2023" name="Plants (Basel)">
        <title>Annotation of the Turnera subulata (Passifloraceae) Draft Genome Reveals the S-Locus Evolved after the Divergence of Turneroideae from Passifloroideae in a Stepwise Manner.</title>
        <authorList>
            <person name="Henning P.M."/>
            <person name="Roalson E.H."/>
            <person name="Mir W."/>
            <person name="McCubbin A.G."/>
            <person name="Shore J.S."/>
        </authorList>
    </citation>
    <scope>NUCLEOTIDE SEQUENCE</scope>
    <source>
        <strain evidence="3">F60SS</strain>
    </source>
</reference>
<gene>
    <name evidence="3" type="ORF">Tsubulata_050706</name>
</gene>
<sequence>MEGDRNPDATHQKNTTSTPKLKLNPPKPIHNPQKKYNLNPKTKPKTQRKLLENARRMLDEVPLPPIRKFNYLLADLVRMRHYETVISLSKQILQRGPTPDVYTLNILVNCLCKTAKTDSVVGLLLSRRMDKGK</sequence>
<comment type="caution">
    <text evidence="3">The sequence shown here is derived from an EMBL/GenBank/DDBJ whole genome shotgun (WGS) entry which is preliminary data.</text>
</comment>
<dbReference type="InterPro" id="IPR011990">
    <property type="entry name" value="TPR-like_helical_dom_sf"/>
</dbReference>
<feature type="region of interest" description="Disordered" evidence="2">
    <location>
        <begin position="1"/>
        <end position="45"/>
    </location>
</feature>
<dbReference type="AlphaFoldDB" id="A0A9Q0JQT9"/>
<proteinExistence type="predicted"/>
<evidence type="ECO:0000313" key="3">
    <source>
        <dbReference type="EMBL" id="KAJ4850678.1"/>
    </source>
</evidence>
<dbReference type="Gene3D" id="1.25.40.10">
    <property type="entry name" value="Tetratricopeptide repeat domain"/>
    <property type="match status" value="1"/>
</dbReference>
<evidence type="ECO:0000256" key="1">
    <source>
        <dbReference type="ARBA" id="ARBA00022737"/>
    </source>
</evidence>
<keyword evidence="1" id="KW-0677">Repeat</keyword>
<dbReference type="Proteomes" id="UP001141552">
    <property type="component" value="Unassembled WGS sequence"/>
</dbReference>
<feature type="compositionally biased region" description="Basic and acidic residues" evidence="2">
    <location>
        <begin position="1"/>
        <end position="11"/>
    </location>
</feature>
<feature type="non-terminal residue" evidence="3">
    <location>
        <position position="133"/>
    </location>
</feature>
<accession>A0A9Q0JQT9</accession>
<dbReference type="InterPro" id="IPR002885">
    <property type="entry name" value="PPR_rpt"/>
</dbReference>
<name>A0A9Q0JQT9_9ROSI</name>
<evidence type="ECO:0008006" key="5">
    <source>
        <dbReference type="Google" id="ProtNLM"/>
    </source>
</evidence>
<dbReference type="EMBL" id="JAKUCV010000257">
    <property type="protein sequence ID" value="KAJ4850678.1"/>
    <property type="molecule type" value="Genomic_DNA"/>
</dbReference>
<reference evidence="3" key="1">
    <citation type="submission" date="2022-02" db="EMBL/GenBank/DDBJ databases">
        <authorList>
            <person name="Henning P.M."/>
            <person name="McCubbin A.G."/>
            <person name="Shore J.S."/>
        </authorList>
    </citation>
    <scope>NUCLEOTIDE SEQUENCE</scope>
    <source>
        <strain evidence="3">F60SS</strain>
        <tissue evidence="3">Leaves</tissue>
    </source>
</reference>
<dbReference type="OrthoDB" id="1157359at2759"/>
<dbReference type="Pfam" id="PF13041">
    <property type="entry name" value="PPR_2"/>
    <property type="match status" value="1"/>
</dbReference>
<evidence type="ECO:0000313" key="4">
    <source>
        <dbReference type="Proteomes" id="UP001141552"/>
    </source>
</evidence>
<protein>
    <recommendedName>
        <fullName evidence="5">Pentatricopeptide repeat-containing protein</fullName>
    </recommendedName>
</protein>
<keyword evidence="4" id="KW-1185">Reference proteome</keyword>
<organism evidence="3 4">
    <name type="scientific">Turnera subulata</name>
    <dbReference type="NCBI Taxonomy" id="218843"/>
    <lineage>
        <taxon>Eukaryota</taxon>
        <taxon>Viridiplantae</taxon>
        <taxon>Streptophyta</taxon>
        <taxon>Embryophyta</taxon>
        <taxon>Tracheophyta</taxon>
        <taxon>Spermatophyta</taxon>
        <taxon>Magnoliopsida</taxon>
        <taxon>eudicotyledons</taxon>
        <taxon>Gunneridae</taxon>
        <taxon>Pentapetalae</taxon>
        <taxon>rosids</taxon>
        <taxon>fabids</taxon>
        <taxon>Malpighiales</taxon>
        <taxon>Passifloraceae</taxon>
        <taxon>Turnera</taxon>
    </lineage>
</organism>